<dbReference type="SUPFAM" id="SSF51351">
    <property type="entry name" value="Triosephosphate isomerase (TIM)"/>
    <property type="match status" value="1"/>
</dbReference>
<evidence type="ECO:0000313" key="5">
    <source>
        <dbReference type="Proteomes" id="UP000231152"/>
    </source>
</evidence>
<dbReference type="InterPro" id="IPR000652">
    <property type="entry name" value="Triosephosphate_isomerase"/>
</dbReference>
<dbReference type="GO" id="GO:0019563">
    <property type="term" value="P:glycerol catabolic process"/>
    <property type="evidence" value="ECO:0007669"/>
    <property type="project" value="TreeGrafter"/>
</dbReference>
<dbReference type="EMBL" id="PFET01000006">
    <property type="protein sequence ID" value="PJE75999.1"/>
    <property type="molecule type" value="Genomic_DNA"/>
</dbReference>
<dbReference type="PANTHER" id="PTHR21139:SF42">
    <property type="entry name" value="TRIOSEPHOSPHATE ISOMERASE"/>
    <property type="match status" value="1"/>
</dbReference>
<comment type="subcellular location">
    <subcellularLocation>
        <location evidence="3">Cytoplasm</location>
    </subcellularLocation>
</comment>
<dbReference type="GO" id="GO:0004807">
    <property type="term" value="F:triose-phosphate isomerase activity"/>
    <property type="evidence" value="ECO:0007669"/>
    <property type="project" value="UniProtKB-UniRule"/>
</dbReference>
<gene>
    <name evidence="4" type="primary">tpiA</name>
    <name evidence="4" type="ORF">COV04_01495</name>
</gene>
<dbReference type="PROSITE" id="PS51440">
    <property type="entry name" value="TIM_2"/>
    <property type="match status" value="1"/>
</dbReference>
<dbReference type="InterPro" id="IPR035990">
    <property type="entry name" value="TIM_sf"/>
</dbReference>
<comment type="pathway">
    <text evidence="3">Carbohydrate biosynthesis; gluconeogenesis.</text>
</comment>
<evidence type="ECO:0000256" key="3">
    <source>
        <dbReference type="RuleBase" id="RU363013"/>
    </source>
</evidence>
<proteinExistence type="inferred from homology"/>
<dbReference type="GO" id="GO:0005829">
    <property type="term" value="C:cytosol"/>
    <property type="evidence" value="ECO:0007669"/>
    <property type="project" value="TreeGrafter"/>
</dbReference>
<keyword evidence="3" id="KW-0324">Glycolysis</keyword>
<comment type="similarity">
    <text evidence="1 3">Belongs to the triosephosphate isomerase family.</text>
</comment>
<dbReference type="Pfam" id="PF00121">
    <property type="entry name" value="TIM"/>
    <property type="match status" value="1"/>
</dbReference>
<accession>A0A2M8LEY8</accession>
<dbReference type="UniPathway" id="UPA00109">
    <property type="reaction ID" value="UER00189"/>
</dbReference>
<dbReference type="EC" id="5.3.1.1" evidence="3"/>
<dbReference type="UniPathway" id="UPA00138"/>
<sequence>MQAPILAANWKMQLDIAESAALAKKIANELPRGNGTVILCPTVAAMPAVSLAVSGREDILLGAQDCHNQTKGTFTGATSPAVVAELGCTYVIVGHSERRQLFGETDEVVAAKVAAAVAQGLIPILCVGETADERKKGESETVVTRQLTTALASVPPEAPCIVAYEPLWAISHGAPHPATKAEVTPILKQITTLLEKRSATPVLYGGSVLPDNVQEFVTPDAFAGALIGGASLTVESFLGIVATARRTYAI</sequence>
<dbReference type="AlphaFoldDB" id="A0A2M8LEY8"/>
<dbReference type="PANTHER" id="PTHR21139">
    <property type="entry name" value="TRIOSEPHOSPHATE ISOMERASE"/>
    <property type="match status" value="1"/>
</dbReference>
<evidence type="ECO:0000256" key="2">
    <source>
        <dbReference type="ARBA" id="ARBA00023235"/>
    </source>
</evidence>
<keyword evidence="3" id="KW-0963">Cytoplasm</keyword>
<keyword evidence="3" id="KW-0312">Gluconeogenesis</keyword>
<dbReference type="CDD" id="cd00311">
    <property type="entry name" value="TIM"/>
    <property type="match status" value="1"/>
</dbReference>
<protein>
    <recommendedName>
        <fullName evidence="3">Triosephosphate isomerase</fullName>
        <ecNumber evidence="3">5.3.1.1</ecNumber>
    </recommendedName>
</protein>
<dbReference type="GO" id="GO:0006096">
    <property type="term" value="P:glycolytic process"/>
    <property type="evidence" value="ECO:0007669"/>
    <property type="project" value="UniProtKB-UniRule"/>
</dbReference>
<evidence type="ECO:0000313" key="4">
    <source>
        <dbReference type="EMBL" id="PJE75999.1"/>
    </source>
</evidence>
<dbReference type="InterPro" id="IPR013785">
    <property type="entry name" value="Aldolase_TIM"/>
</dbReference>
<comment type="catalytic activity">
    <reaction evidence="3">
        <text>D-glyceraldehyde 3-phosphate = dihydroxyacetone phosphate</text>
        <dbReference type="Rhea" id="RHEA:18585"/>
        <dbReference type="ChEBI" id="CHEBI:57642"/>
        <dbReference type="ChEBI" id="CHEBI:59776"/>
        <dbReference type="EC" id="5.3.1.1"/>
    </reaction>
</comment>
<dbReference type="NCBIfam" id="TIGR00419">
    <property type="entry name" value="tim"/>
    <property type="match status" value="1"/>
</dbReference>
<dbReference type="GO" id="GO:0046166">
    <property type="term" value="P:glyceraldehyde-3-phosphate biosynthetic process"/>
    <property type="evidence" value="ECO:0007669"/>
    <property type="project" value="TreeGrafter"/>
</dbReference>
<comment type="subunit">
    <text evidence="3">Homodimer.</text>
</comment>
<dbReference type="GO" id="GO:0006094">
    <property type="term" value="P:gluconeogenesis"/>
    <property type="evidence" value="ECO:0007669"/>
    <property type="project" value="UniProtKB-UniPathway"/>
</dbReference>
<comment type="pathway">
    <text evidence="3">Carbohydrate degradation; glycolysis; D-glyceraldehyde 3-phosphate from glycerone phosphate: step 1/1.</text>
</comment>
<keyword evidence="2 3" id="KW-0413">Isomerase</keyword>
<name>A0A2M8LEY8_9BACT</name>
<comment type="caution">
    <text evidence="4">The sequence shown here is derived from an EMBL/GenBank/DDBJ whole genome shotgun (WGS) entry which is preliminary data.</text>
</comment>
<reference evidence="4 5" key="1">
    <citation type="submission" date="2017-09" db="EMBL/GenBank/DDBJ databases">
        <title>Depth-based differentiation of microbial function through sediment-hosted aquifers and enrichment of novel symbionts in the deep terrestrial subsurface.</title>
        <authorList>
            <person name="Probst A.J."/>
            <person name="Ladd B."/>
            <person name="Jarett J.K."/>
            <person name="Geller-Mcgrath D.E."/>
            <person name="Sieber C.M."/>
            <person name="Emerson J.B."/>
            <person name="Anantharaman K."/>
            <person name="Thomas B.C."/>
            <person name="Malmstrom R."/>
            <person name="Stieglmeier M."/>
            <person name="Klingl A."/>
            <person name="Woyke T."/>
            <person name="Ryan C.M."/>
            <person name="Banfield J.F."/>
        </authorList>
    </citation>
    <scope>NUCLEOTIDE SEQUENCE [LARGE SCALE GENOMIC DNA]</scope>
    <source>
        <strain evidence="4">CG10_big_fil_rev_8_21_14_0_10_48_11</strain>
    </source>
</reference>
<dbReference type="Gene3D" id="3.20.20.70">
    <property type="entry name" value="Aldolase class I"/>
    <property type="match status" value="1"/>
</dbReference>
<dbReference type="Proteomes" id="UP000231152">
    <property type="component" value="Unassembled WGS sequence"/>
</dbReference>
<evidence type="ECO:0000256" key="1">
    <source>
        <dbReference type="ARBA" id="ARBA00007422"/>
    </source>
</evidence>
<organism evidence="4 5">
    <name type="scientific">Candidatus Uhrbacteria bacterium CG10_big_fil_rev_8_21_14_0_10_48_11</name>
    <dbReference type="NCBI Taxonomy" id="1975037"/>
    <lineage>
        <taxon>Bacteria</taxon>
        <taxon>Candidatus Uhriibacteriota</taxon>
    </lineage>
</organism>